<proteinExistence type="predicted"/>
<reference evidence="2" key="2">
    <citation type="submission" date="2020-05" db="UniProtKB">
        <authorList>
            <consortium name="EnsemblMetazoa"/>
        </authorList>
    </citation>
    <scope>IDENTIFICATION</scope>
    <source>
        <strain evidence="2">CM1001059</strain>
    </source>
</reference>
<feature type="region of interest" description="Disordered" evidence="1">
    <location>
        <begin position="1"/>
        <end position="56"/>
    </location>
</feature>
<accession>A0A182UB08</accession>
<reference evidence="3" key="1">
    <citation type="submission" date="2014-01" db="EMBL/GenBank/DDBJ databases">
        <title>The Genome Sequence of Anopheles melas CM1001059_A (V2).</title>
        <authorList>
            <consortium name="The Broad Institute Genomics Platform"/>
            <person name="Neafsey D.E."/>
            <person name="Besansky N."/>
            <person name="Howell P."/>
            <person name="Walton C."/>
            <person name="Young S.K."/>
            <person name="Zeng Q."/>
            <person name="Gargeya S."/>
            <person name="Fitzgerald M."/>
            <person name="Haas B."/>
            <person name="Abouelleil A."/>
            <person name="Allen A.W."/>
            <person name="Alvarado L."/>
            <person name="Arachchi H.M."/>
            <person name="Berlin A.M."/>
            <person name="Chapman S.B."/>
            <person name="Gainer-Dewar J."/>
            <person name="Goldberg J."/>
            <person name="Griggs A."/>
            <person name="Gujja S."/>
            <person name="Hansen M."/>
            <person name="Howarth C."/>
            <person name="Imamovic A."/>
            <person name="Ireland A."/>
            <person name="Larimer J."/>
            <person name="McCowan C."/>
            <person name="Murphy C."/>
            <person name="Pearson M."/>
            <person name="Poon T.W."/>
            <person name="Priest M."/>
            <person name="Roberts A."/>
            <person name="Saif S."/>
            <person name="Shea T."/>
            <person name="Sisk P."/>
            <person name="Sykes S."/>
            <person name="Wortman J."/>
            <person name="Nusbaum C."/>
            <person name="Birren B."/>
        </authorList>
    </citation>
    <scope>NUCLEOTIDE SEQUENCE [LARGE SCALE GENOMIC DNA]</scope>
    <source>
        <strain evidence="3">CM1001059</strain>
    </source>
</reference>
<dbReference type="Proteomes" id="UP000075902">
    <property type="component" value="Unassembled WGS sequence"/>
</dbReference>
<dbReference type="EnsemblMetazoa" id="AMEC017152-RA">
    <property type="protein sequence ID" value="AMEC017152-PA"/>
    <property type="gene ID" value="AMEC017152"/>
</dbReference>
<dbReference type="AlphaFoldDB" id="A0A182UB08"/>
<sequence length="200" mass="21966">MRGAQCSREERGKRHARYKLRAELPGAAPVGRGGPGHDRYARLRRGRQSRTGRAVDTRTVRPGRVECGERNARRNAGHRRPVLLQGERAGLRRGGGGRDGVSARAAGHQLAAAAVRSGTRQCAARVCRPVDTEAPARTVVVQWARDQRERGAERGRVPRTGQPDPERGAVDAHHTPLPAGTLRAVQLHRCERLRYRLSGN</sequence>
<name>A0A182UB08_9DIPT</name>
<feature type="compositionally biased region" description="Basic and acidic residues" evidence="1">
    <location>
        <begin position="145"/>
        <end position="156"/>
    </location>
</feature>
<protein>
    <submittedName>
        <fullName evidence="2">Uncharacterized protein</fullName>
    </submittedName>
</protein>
<feature type="region of interest" description="Disordered" evidence="1">
    <location>
        <begin position="145"/>
        <end position="180"/>
    </location>
</feature>
<feature type="compositionally biased region" description="Basic and acidic residues" evidence="1">
    <location>
        <begin position="164"/>
        <end position="174"/>
    </location>
</feature>
<dbReference type="VEuPathDB" id="VectorBase:AMEC017152"/>
<organism evidence="2 3">
    <name type="scientific">Anopheles melas</name>
    <dbReference type="NCBI Taxonomy" id="34690"/>
    <lineage>
        <taxon>Eukaryota</taxon>
        <taxon>Metazoa</taxon>
        <taxon>Ecdysozoa</taxon>
        <taxon>Arthropoda</taxon>
        <taxon>Hexapoda</taxon>
        <taxon>Insecta</taxon>
        <taxon>Pterygota</taxon>
        <taxon>Neoptera</taxon>
        <taxon>Endopterygota</taxon>
        <taxon>Diptera</taxon>
        <taxon>Nematocera</taxon>
        <taxon>Culicoidea</taxon>
        <taxon>Culicidae</taxon>
        <taxon>Anophelinae</taxon>
        <taxon>Anopheles</taxon>
    </lineage>
</organism>
<keyword evidence="3" id="KW-1185">Reference proteome</keyword>
<evidence type="ECO:0000313" key="3">
    <source>
        <dbReference type="Proteomes" id="UP000075902"/>
    </source>
</evidence>
<evidence type="ECO:0000313" key="2">
    <source>
        <dbReference type="EnsemblMetazoa" id="AMEC017152-PA"/>
    </source>
</evidence>
<evidence type="ECO:0000256" key="1">
    <source>
        <dbReference type="SAM" id="MobiDB-lite"/>
    </source>
</evidence>